<feature type="compositionally biased region" description="Low complexity" evidence="1">
    <location>
        <begin position="101"/>
        <end position="112"/>
    </location>
</feature>
<proteinExistence type="predicted"/>
<name>A0A6C0IXY3_9ZZZZ</name>
<dbReference type="AlphaFoldDB" id="A0A6C0IXY3"/>
<feature type="region of interest" description="Disordered" evidence="1">
    <location>
        <begin position="255"/>
        <end position="358"/>
    </location>
</feature>
<sequence length="373" mass="41923">MAHPSSQTTALLYSAQSRDLSLVHLVDQIRGDPILSKGIRLISVDNPYVKNLLQGNESGVTVKKWPVFAVKTTTDRVPTLYPLDSYEKVFELVRSKSPRVVSELSRSSSSTKESIEEKPAPAHRRVHFSVRSPPEKKFAPPEKKFAPPGRLVKWDSEVFSEGPISMIVSEGTSLRFVSEDNLVHDVTLADSKWQPIRRLIPRQKQMNQELLIGGQLLKTIERGRCYLVSSLPQDRKMRLVLRLLDPIDEIINGMSEVDSSERKGETRSPPERGFAPPERGFAPPERGFAPPERGFAPPRTWKFIRDEPDDWSSSPEKSGPPGLRTNSLIARIRVPQIDESPLMDDPAPEMRTSPPVKATARTTFAQRLLAKLQ</sequence>
<feature type="compositionally biased region" description="Basic and acidic residues" evidence="1">
    <location>
        <begin position="259"/>
        <end position="270"/>
    </location>
</feature>
<reference evidence="2" key="1">
    <citation type="journal article" date="2020" name="Nature">
        <title>Giant virus diversity and host interactions through global metagenomics.</title>
        <authorList>
            <person name="Schulz F."/>
            <person name="Roux S."/>
            <person name="Paez-Espino D."/>
            <person name="Jungbluth S."/>
            <person name="Walsh D.A."/>
            <person name="Denef V.J."/>
            <person name="McMahon K.D."/>
            <person name="Konstantinidis K.T."/>
            <person name="Eloe-Fadrosh E.A."/>
            <person name="Kyrpides N.C."/>
            <person name="Woyke T."/>
        </authorList>
    </citation>
    <scope>NUCLEOTIDE SEQUENCE</scope>
    <source>
        <strain evidence="2">GVMAG-M-3300025572-1</strain>
    </source>
</reference>
<feature type="region of interest" description="Disordered" evidence="1">
    <location>
        <begin position="101"/>
        <end position="125"/>
    </location>
</feature>
<organism evidence="2">
    <name type="scientific">viral metagenome</name>
    <dbReference type="NCBI Taxonomy" id="1070528"/>
    <lineage>
        <taxon>unclassified sequences</taxon>
        <taxon>metagenomes</taxon>
        <taxon>organismal metagenomes</taxon>
    </lineage>
</organism>
<protein>
    <submittedName>
        <fullName evidence="2">Uncharacterized protein</fullName>
    </submittedName>
</protein>
<evidence type="ECO:0000313" key="2">
    <source>
        <dbReference type="EMBL" id="QHT97922.1"/>
    </source>
</evidence>
<dbReference type="EMBL" id="MN740284">
    <property type="protein sequence ID" value="QHT97922.1"/>
    <property type="molecule type" value="Genomic_DNA"/>
</dbReference>
<accession>A0A6C0IXY3</accession>
<evidence type="ECO:0000256" key="1">
    <source>
        <dbReference type="SAM" id="MobiDB-lite"/>
    </source>
</evidence>